<dbReference type="PROSITE" id="PS50887">
    <property type="entry name" value="GGDEF"/>
    <property type="match status" value="1"/>
</dbReference>
<dbReference type="SMART" id="SM00267">
    <property type="entry name" value="GGDEF"/>
    <property type="match status" value="1"/>
</dbReference>
<reference evidence="2 3" key="1">
    <citation type="journal article" date="2015" name="Nature">
        <title>rRNA introns, odd ribosomes, and small enigmatic genomes across a large radiation of phyla.</title>
        <authorList>
            <person name="Brown C.T."/>
            <person name="Hug L.A."/>
            <person name="Thomas B.C."/>
            <person name="Sharon I."/>
            <person name="Castelle C.J."/>
            <person name="Singh A."/>
            <person name="Wilkins M.J."/>
            <person name="Williams K.H."/>
            <person name="Banfield J.F."/>
        </authorList>
    </citation>
    <scope>NUCLEOTIDE SEQUENCE [LARGE SCALE GENOMIC DNA]</scope>
</reference>
<dbReference type="EMBL" id="LCPO01000020">
    <property type="protein sequence ID" value="KKU98594.1"/>
    <property type="molecule type" value="Genomic_DNA"/>
</dbReference>
<evidence type="ECO:0000313" key="3">
    <source>
        <dbReference type="Proteomes" id="UP000034600"/>
    </source>
</evidence>
<evidence type="ECO:0000259" key="1">
    <source>
        <dbReference type="PROSITE" id="PS50887"/>
    </source>
</evidence>
<dbReference type="Gene3D" id="3.30.70.270">
    <property type="match status" value="1"/>
</dbReference>
<dbReference type="PANTHER" id="PTHR45138:SF9">
    <property type="entry name" value="DIGUANYLATE CYCLASE DGCM-RELATED"/>
    <property type="match status" value="1"/>
</dbReference>
<evidence type="ECO:0000313" key="2">
    <source>
        <dbReference type="EMBL" id="KKU98594.1"/>
    </source>
</evidence>
<dbReference type="FunFam" id="3.30.70.270:FF:000001">
    <property type="entry name" value="Diguanylate cyclase domain protein"/>
    <property type="match status" value="1"/>
</dbReference>
<gene>
    <name evidence="2" type="ORF">UY32_C0020G0002</name>
</gene>
<dbReference type="CDD" id="cd01949">
    <property type="entry name" value="GGDEF"/>
    <property type="match status" value="1"/>
</dbReference>
<dbReference type="GO" id="GO:0052621">
    <property type="term" value="F:diguanylate cyclase activity"/>
    <property type="evidence" value="ECO:0007669"/>
    <property type="project" value="TreeGrafter"/>
</dbReference>
<dbReference type="Pfam" id="PF00990">
    <property type="entry name" value="GGDEF"/>
    <property type="match status" value="1"/>
</dbReference>
<protein>
    <submittedName>
        <fullName evidence="2">Diguanylate cyclase</fullName>
    </submittedName>
</protein>
<dbReference type="AlphaFoldDB" id="A0A0G1UWK3"/>
<organism evidence="2 3">
    <name type="scientific">Candidatus Jorgensenbacteria bacterium GW2011_GWC1_48_8</name>
    <dbReference type="NCBI Taxonomy" id="1618666"/>
    <lineage>
        <taxon>Bacteria</taxon>
        <taxon>Candidatus Joergenseniibacteriota</taxon>
    </lineage>
</organism>
<dbReference type="PANTHER" id="PTHR45138">
    <property type="entry name" value="REGULATORY COMPONENTS OF SENSORY TRANSDUCTION SYSTEM"/>
    <property type="match status" value="1"/>
</dbReference>
<feature type="domain" description="GGDEF" evidence="1">
    <location>
        <begin position="67"/>
        <end position="204"/>
    </location>
</feature>
<dbReference type="SUPFAM" id="SSF55073">
    <property type="entry name" value="Nucleotide cyclase"/>
    <property type="match status" value="1"/>
</dbReference>
<dbReference type="InterPro" id="IPR050469">
    <property type="entry name" value="Diguanylate_Cyclase"/>
</dbReference>
<dbReference type="Proteomes" id="UP000034600">
    <property type="component" value="Unassembled WGS sequence"/>
</dbReference>
<comment type="caution">
    <text evidence="2">The sequence shown here is derived from an EMBL/GenBank/DDBJ whole genome shotgun (WGS) entry which is preliminary data.</text>
</comment>
<dbReference type="InterPro" id="IPR043128">
    <property type="entry name" value="Rev_trsase/Diguanyl_cyclase"/>
</dbReference>
<accession>A0A0G1UWK3</accession>
<dbReference type="NCBIfam" id="TIGR00254">
    <property type="entry name" value="GGDEF"/>
    <property type="match status" value="1"/>
</dbReference>
<name>A0A0G1UWK3_9BACT</name>
<dbReference type="InterPro" id="IPR000160">
    <property type="entry name" value="GGDEF_dom"/>
</dbReference>
<proteinExistence type="predicted"/>
<dbReference type="InterPro" id="IPR029787">
    <property type="entry name" value="Nucleotide_cyclase"/>
</dbReference>
<sequence length="213" mass="24168">MPKRKENYLQTIWKLRAEVRRLKELAVRDELTGLLNRRGFNEFAAPFLKAARVSRSGVERRKKRVVSGYAVVIFDLDRFKRLNTTHGHRGGDAVLQAFAHLLLERVSGMDLVARWGGEEFVLLFPGASAEDAYRIAEEIRKKVERMFVVWHARKSRGRGTNFTVSAGVADFSIAFDFDDVLGHADGALFRAKKEGRNCVVVYGRDKQSSLQLA</sequence>